<evidence type="ECO:0000313" key="2">
    <source>
        <dbReference type="Proteomes" id="UP000593571"/>
    </source>
</evidence>
<comment type="caution">
    <text evidence="1">The sequence shown here is derived from an EMBL/GenBank/DDBJ whole genome shotgun (WGS) entry which is preliminary data.</text>
</comment>
<accession>A0A7J8KBB6</accession>
<dbReference type="EMBL" id="JACASE010000001">
    <property type="protein sequence ID" value="KAF6506150.1"/>
    <property type="molecule type" value="Genomic_DNA"/>
</dbReference>
<evidence type="ECO:0000313" key="1">
    <source>
        <dbReference type="EMBL" id="KAF6506150.1"/>
    </source>
</evidence>
<gene>
    <name evidence="1" type="ORF">HJG63_007968</name>
</gene>
<dbReference type="AlphaFoldDB" id="A0A7J8KBB6"/>
<dbReference type="Proteomes" id="UP000593571">
    <property type="component" value="Unassembled WGS sequence"/>
</dbReference>
<organism evidence="1 2">
    <name type="scientific">Rousettus aegyptiacus</name>
    <name type="common">Egyptian fruit bat</name>
    <name type="synonym">Pteropus aegyptiacus</name>
    <dbReference type="NCBI Taxonomy" id="9407"/>
    <lineage>
        <taxon>Eukaryota</taxon>
        <taxon>Metazoa</taxon>
        <taxon>Chordata</taxon>
        <taxon>Craniata</taxon>
        <taxon>Vertebrata</taxon>
        <taxon>Euteleostomi</taxon>
        <taxon>Mammalia</taxon>
        <taxon>Eutheria</taxon>
        <taxon>Laurasiatheria</taxon>
        <taxon>Chiroptera</taxon>
        <taxon>Yinpterochiroptera</taxon>
        <taxon>Pteropodoidea</taxon>
        <taxon>Pteropodidae</taxon>
        <taxon>Rousettinae</taxon>
        <taxon>Rousettus</taxon>
    </lineage>
</organism>
<name>A0A7J8KBB6_ROUAE</name>
<sequence>MMCICSCLHRTMDCSISKNCHLHYIDILPQTNLDFPRESVLKFLSKVKLQAKLDRLTKSMSSYYCDSEDILQGSALPMPKDRCGHGFILVGHCNRAPSKGTRQGWRTDAIARFVASNTRYTTLKSTD</sequence>
<protein>
    <submittedName>
        <fullName evidence="1">Uncharacterized protein</fullName>
    </submittedName>
</protein>
<keyword evidence="2" id="KW-1185">Reference proteome</keyword>
<reference evidence="1 2" key="1">
    <citation type="journal article" date="2020" name="Nature">
        <title>Six reference-quality genomes reveal evolution of bat adaptations.</title>
        <authorList>
            <person name="Jebb D."/>
            <person name="Huang Z."/>
            <person name="Pippel M."/>
            <person name="Hughes G.M."/>
            <person name="Lavrichenko K."/>
            <person name="Devanna P."/>
            <person name="Winkler S."/>
            <person name="Jermiin L.S."/>
            <person name="Skirmuntt E.C."/>
            <person name="Katzourakis A."/>
            <person name="Burkitt-Gray L."/>
            <person name="Ray D.A."/>
            <person name="Sullivan K.A.M."/>
            <person name="Roscito J.G."/>
            <person name="Kirilenko B.M."/>
            <person name="Davalos L.M."/>
            <person name="Corthals A.P."/>
            <person name="Power M.L."/>
            <person name="Jones G."/>
            <person name="Ransome R.D."/>
            <person name="Dechmann D.K.N."/>
            <person name="Locatelli A.G."/>
            <person name="Puechmaille S.J."/>
            <person name="Fedrigo O."/>
            <person name="Jarvis E.D."/>
            <person name="Hiller M."/>
            <person name="Vernes S.C."/>
            <person name="Myers E.W."/>
            <person name="Teeling E.C."/>
        </authorList>
    </citation>
    <scope>NUCLEOTIDE SEQUENCE [LARGE SCALE GENOMIC DNA]</scope>
    <source>
        <strain evidence="1">MRouAeg1</strain>
        <tissue evidence="1">Muscle</tissue>
    </source>
</reference>
<proteinExistence type="predicted"/>